<accession>A0A059F106</accession>
<organism evidence="2 3">
    <name type="scientific">Anncaliia algerae PRA339</name>
    <dbReference type="NCBI Taxonomy" id="1288291"/>
    <lineage>
        <taxon>Eukaryota</taxon>
        <taxon>Fungi</taxon>
        <taxon>Fungi incertae sedis</taxon>
        <taxon>Microsporidia</taxon>
        <taxon>Tubulinosematoidea</taxon>
        <taxon>Tubulinosematidae</taxon>
        <taxon>Anncaliia</taxon>
    </lineage>
</organism>
<dbReference type="Proteomes" id="UP000030655">
    <property type="component" value="Unassembled WGS sequence"/>
</dbReference>
<evidence type="ECO:0000256" key="1">
    <source>
        <dbReference type="SAM" id="Phobius"/>
    </source>
</evidence>
<reference evidence="2 3" key="2">
    <citation type="submission" date="2014-03" db="EMBL/GenBank/DDBJ databases">
        <title>The Genome Sequence of Anncaliia algerae insect isolate PRA339.</title>
        <authorList>
            <consortium name="The Broad Institute Genome Sequencing Platform"/>
            <consortium name="The Broad Institute Genome Sequencing Center for Infectious Disease"/>
            <person name="Cuomo C."/>
            <person name="Becnel J."/>
            <person name="Sanscrainte N."/>
            <person name="Walker B."/>
            <person name="Young S.K."/>
            <person name="Zeng Q."/>
            <person name="Gargeya S."/>
            <person name="Fitzgerald M."/>
            <person name="Haas B."/>
            <person name="Abouelleil A."/>
            <person name="Alvarado L."/>
            <person name="Arachchi H.M."/>
            <person name="Berlin A.M."/>
            <person name="Chapman S.B."/>
            <person name="Dewar J."/>
            <person name="Goldberg J."/>
            <person name="Griggs A."/>
            <person name="Gujja S."/>
            <person name="Hansen M."/>
            <person name="Howarth C."/>
            <person name="Imamovic A."/>
            <person name="Larimer J."/>
            <person name="McCowan C."/>
            <person name="Murphy C."/>
            <person name="Neiman D."/>
            <person name="Pearson M."/>
            <person name="Priest M."/>
            <person name="Roberts A."/>
            <person name="Saif S."/>
            <person name="Shea T."/>
            <person name="Sisk P."/>
            <person name="Sykes S."/>
            <person name="Wortman J."/>
            <person name="Nusbaum C."/>
            <person name="Birren B."/>
        </authorList>
    </citation>
    <scope>NUCLEOTIDE SEQUENCE [LARGE SCALE GENOMIC DNA]</scope>
    <source>
        <strain evidence="2 3">PRA339</strain>
    </source>
</reference>
<evidence type="ECO:0000313" key="2">
    <source>
        <dbReference type="EMBL" id="KCZ80674.1"/>
    </source>
</evidence>
<feature type="transmembrane region" description="Helical" evidence="1">
    <location>
        <begin position="6"/>
        <end position="24"/>
    </location>
</feature>
<gene>
    <name evidence="2" type="ORF">H312_01930</name>
</gene>
<keyword evidence="1" id="KW-0472">Membrane</keyword>
<dbReference type="VEuPathDB" id="MicrosporidiaDB:H312_01930"/>
<name>A0A059F106_9MICR</name>
<keyword evidence="1" id="KW-0812">Transmembrane</keyword>
<dbReference type="EMBL" id="KK365168">
    <property type="protein sequence ID" value="KCZ80674.1"/>
    <property type="molecule type" value="Genomic_DNA"/>
</dbReference>
<reference evidence="3" key="1">
    <citation type="submission" date="2013-02" db="EMBL/GenBank/DDBJ databases">
        <authorList>
            <consortium name="The Broad Institute Genome Sequencing Platform"/>
            <person name="Cuomo C."/>
            <person name="Becnel J."/>
            <person name="Sanscrainte N."/>
            <person name="Walker B."/>
            <person name="Young S.K."/>
            <person name="Zeng Q."/>
            <person name="Gargeya S."/>
            <person name="Fitzgerald M."/>
            <person name="Haas B."/>
            <person name="Abouelleil A."/>
            <person name="Alvarado L."/>
            <person name="Arachchi H.M."/>
            <person name="Berlin A.M."/>
            <person name="Chapman S.B."/>
            <person name="Dewar J."/>
            <person name="Goldberg J."/>
            <person name="Griggs A."/>
            <person name="Gujja S."/>
            <person name="Hansen M."/>
            <person name="Howarth C."/>
            <person name="Imamovic A."/>
            <person name="Larimer J."/>
            <person name="McCowan C."/>
            <person name="Murphy C."/>
            <person name="Neiman D."/>
            <person name="Pearson M."/>
            <person name="Priest M."/>
            <person name="Roberts A."/>
            <person name="Saif S."/>
            <person name="Shea T."/>
            <person name="Sisk P."/>
            <person name="Sykes S."/>
            <person name="Wortman J."/>
            <person name="Nusbaum C."/>
            <person name="Birren B."/>
        </authorList>
    </citation>
    <scope>NUCLEOTIDE SEQUENCE [LARGE SCALE GENOMIC DNA]</scope>
    <source>
        <strain evidence="3">PRA339</strain>
    </source>
</reference>
<proteinExistence type="predicted"/>
<sequence>MPYVYHYYYLFVIYSLCKIFYDHYCKLDYLNGFKALIMYYILNIENVWLLIIIILFWMSLWFLFLKTIINSVLYVYHAVFDGSSPKQDLKHKNYPISIDNPC</sequence>
<dbReference type="AlphaFoldDB" id="A0A059F106"/>
<protein>
    <submittedName>
        <fullName evidence="2">Uncharacterized protein</fullName>
    </submittedName>
</protein>
<feature type="transmembrane region" description="Helical" evidence="1">
    <location>
        <begin position="36"/>
        <end position="57"/>
    </location>
</feature>
<dbReference type="HOGENOM" id="CLU_2276810_0_0_1"/>
<evidence type="ECO:0000313" key="3">
    <source>
        <dbReference type="Proteomes" id="UP000030655"/>
    </source>
</evidence>
<keyword evidence="1" id="KW-1133">Transmembrane helix</keyword>
<keyword evidence="3" id="KW-1185">Reference proteome</keyword>